<dbReference type="GO" id="GO:0016787">
    <property type="term" value="F:hydrolase activity"/>
    <property type="evidence" value="ECO:0007669"/>
    <property type="project" value="UniProtKB-KW"/>
</dbReference>
<keyword evidence="1" id="KW-0378">Hydrolase</keyword>
<evidence type="ECO:0000313" key="3">
    <source>
        <dbReference type="EMBL" id="CAH01362.1"/>
    </source>
</evidence>
<dbReference type="RefSeq" id="XP_452511.1">
    <property type="nucleotide sequence ID" value="XM_452511.1"/>
</dbReference>
<dbReference type="PANTHER" id="PTHR48070">
    <property type="entry name" value="ESTERASE OVCA2"/>
    <property type="match status" value="1"/>
</dbReference>
<dbReference type="Proteomes" id="UP000000598">
    <property type="component" value="Chromosome C"/>
</dbReference>
<evidence type="ECO:0000313" key="4">
    <source>
        <dbReference type="Proteomes" id="UP000000598"/>
    </source>
</evidence>
<proteinExistence type="predicted"/>
<dbReference type="InterPro" id="IPR029058">
    <property type="entry name" value="AB_hydrolase_fold"/>
</dbReference>
<gene>
    <name evidence="3" type="ORF">KLLA0_C07018g</name>
</gene>
<organism evidence="3 4">
    <name type="scientific">Kluyveromyces lactis (strain ATCC 8585 / CBS 2359 / DSM 70799 / NBRC 1267 / NRRL Y-1140 / WM37)</name>
    <name type="common">Yeast</name>
    <name type="synonym">Candida sphaerica</name>
    <dbReference type="NCBI Taxonomy" id="284590"/>
    <lineage>
        <taxon>Eukaryota</taxon>
        <taxon>Fungi</taxon>
        <taxon>Dikarya</taxon>
        <taxon>Ascomycota</taxon>
        <taxon>Saccharomycotina</taxon>
        <taxon>Saccharomycetes</taxon>
        <taxon>Saccharomycetales</taxon>
        <taxon>Saccharomycetaceae</taxon>
        <taxon>Kluyveromyces</taxon>
    </lineage>
</organism>
<evidence type="ECO:0000259" key="2">
    <source>
        <dbReference type="Pfam" id="PF03959"/>
    </source>
</evidence>
<feature type="domain" description="Serine hydrolase" evidence="2">
    <location>
        <begin position="1"/>
        <end position="212"/>
    </location>
</feature>
<dbReference type="PaxDb" id="284590-Q6CU78"/>
<dbReference type="HOGENOM" id="CLU_051938_2_2_1"/>
<dbReference type="Gene3D" id="3.40.50.1820">
    <property type="entry name" value="alpha/beta hydrolase"/>
    <property type="match status" value="1"/>
</dbReference>
<dbReference type="GO" id="GO:0005634">
    <property type="term" value="C:nucleus"/>
    <property type="evidence" value="ECO:0007669"/>
    <property type="project" value="TreeGrafter"/>
</dbReference>
<dbReference type="InParanoid" id="Q6CU78"/>
<dbReference type="OMA" id="EEPRGWW"/>
<dbReference type="PANTHER" id="PTHR48070:SF6">
    <property type="entry name" value="ESTERASE OVCA2"/>
    <property type="match status" value="1"/>
</dbReference>
<sequence length="261" mass="29676">MSTSKKVLMLHGYSQSDVIFRAKTAGMRKQLQKKGYELIYPCGPYKLHSKDFNDSEVDLRDSEKSTGMYGWFLKDPETHSYTLEPELLEYLAQYIKENGPFDGIGGFSQGAGLAGYLSTDLWSILPLNKEEQPPFKFAMYFSGFKFEPEQFQAPYETHPIQLKTLHIVGELDSLVTEERSMKLFEACDPSTRTMVKHSGGHYIPNTKPFINMILSWLHAQADENLRELSGSEESAMKNTVNNSDPQLDDDLLDMIDSFGKI</sequence>
<dbReference type="InterPro" id="IPR050593">
    <property type="entry name" value="LovG"/>
</dbReference>
<dbReference type="GO" id="GO:0005737">
    <property type="term" value="C:cytoplasm"/>
    <property type="evidence" value="ECO:0007669"/>
    <property type="project" value="TreeGrafter"/>
</dbReference>
<reference evidence="3 4" key="1">
    <citation type="journal article" date="2004" name="Nature">
        <title>Genome evolution in yeasts.</title>
        <authorList>
            <consortium name="Genolevures"/>
            <person name="Dujon B."/>
            <person name="Sherman D."/>
            <person name="Fischer G."/>
            <person name="Durrens P."/>
            <person name="Casaregola S."/>
            <person name="Lafontaine I."/>
            <person name="de Montigny J."/>
            <person name="Marck C."/>
            <person name="Neuveglise C."/>
            <person name="Talla E."/>
            <person name="Goffard N."/>
            <person name="Frangeul L."/>
            <person name="Aigle M."/>
            <person name="Anthouard V."/>
            <person name="Babour A."/>
            <person name="Barbe V."/>
            <person name="Barnay S."/>
            <person name="Blanchin S."/>
            <person name="Beckerich J.M."/>
            <person name="Beyne E."/>
            <person name="Bleykasten C."/>
            <person name="Boisrame A."/>
            <person name="Boyer J."/>
            <person name="Cattolico L."/>
            <person name="Confanioleri F."/>
            <person name="de Daruvar A."/>
            <person name="Despons L."/>
            <person name="Fabre E."/>
            <person name="Fairhead C."/>
            <person name="Ferry-Dumazet H."/>
            <person name="Groppi A."/>
            <person name="Hantraye F."/>
            <person name="Hennequin C."/>
            <person name="Jauniaux N."/>
            <person name="Joyet P."/>
            <person name="Kachouri R."/>
            <person name="Kerrest A."/>
            <person name="Koszul R."/>
            <person name="Lemaire M."/>
            <person name="Lesur I."/>
            <person name="Ma L."/>
            <person name="Muller H."/>
            <person name="Nicaud J.M."/>
            <person name="Nikolski M."/>
            <person name="Oztas S."/>
            <person name="Ozier-Kalogeropoulos O."/>
            <person name="Pellenz S."/>
            <person name="Potier S."/>
            <person name="Richard G.F."/>
            <person name="Straub M.L."/>
            <person name="Suleau A."/>
            <person name="Swennene D."/>
            <person name="Tekaia F."/>
            <person name="Wesolowski-Louvel M."/>
            <person name="Westhof E."/>
            <person name="Wirth B."/>
            <person name="Zeniou-Meyer M."/>
            <person name="Zivanovic I."/>
            <person name="Bolotin-Fukuhara M."/>
            <person name="Thierry A."/>
            <person name="Bouchier C."/>
            <person name="Caudron B."/>
            <person name="Scarpelli C."/>
            <person name="Gaillardin C."/>
            <person name="Weissenbach J."/>
            <person name="Wincker P."/>
            <person name="Souciet J.L."/>
        </authorList>
    </citation>
    <scope>NUCLEOTIDE SEQUENCE [LARGE SCALE GENOMIC DNA]</scope>
    <source>
        <strain evidence="4">ATCC 8585 / CBS 2359 / DSM 70799 / NBRC 1267 / NRRL Y-1140 / WM37</strain>
    </source>
</reference>
<accession>Q6CU78</accession>
<dbReference type="Pfam" id="PF03959">
    <property type="entry name" value="FSH1"/>
    <property type="match status" value="1"/>
</dbReference>
<dbReference type="GeneID" id="2892604"/>
<evidence type="ECO:0000256" key="1">
    <source>
        <dbReference type="ARBA" id="ARBA00022801"/>
    </source>
</evidence>
<dbReference type="InterPro" id="IPR005645">
    <property type="entry name" value="FSH-like_dom"/>
</dbReference>
<dbReference type="KEGG" id="kla:KLLA0_C07018g"/>
<protein>
    <submittedName>
        <fullName evidence="3">KLLA0C07018p</fullName>
    </submittedName>
</protein>
<dbReference type="eggNOG" id="KOG2551">
    <property type="taxonomic scope" value="Eukaryota"/>
</dbReference>
<dbReference type="FunCoup" id="Q6CU78">
    <property type="interactions" value="292"/>
</dbReference>
<dbReference type="EMBL" id="CR382123">
    <property type="protein sequence ID" value="CAH01362.1"/>
    <property type="molecule type" value="Genomic_DNA"/>
</dbReference>
<dbReference type="SUPFAM" id="SSF53474">
    <property type="entry name" value="alpha/beta-Hydrolases"/>
    <property type="match status" value="1"/>
</dbReference>
<dbReference type="AlphaFoldDB" id="Q6CU78"/>
<keyword evidence="4" id="KW-1185">Reference proteome</keyword>
<dbReference type="ESTHER" id="klula-q6cu78">
    <property type="family name" value="FSH1"/>
</dbReference>
<name>Q6CU78_KLULA</name>